<feature type="transmembrane region" description="Helical" evidence="4">
    <location>
        <begin position="143"/>
        <end position="160"/>
    </location>
</feature>
<dbReference type="PANTHER" id="PTHR24421">
    <property type="entry name" value="NITRATE/NITRITE SENSOR PROTEIN NARX-RELATED"/>
    <property type="match status" value="1"/>
</dbReference>
<dbReference type="Pfam" id="PF07730">
    <property type="entry name" value="HisKA_3"/>
    <property type="match status" value="1"/>
</dbReference>
<dbReference type="GO" id="GO:0046983">
    <property type="term" value="F:protein dimerization activity"/>
    <property type="evidence" value="ECO:0007669"/>
    <property type="project" value="InterPro"/>
</dbReference>
<comment type="caution">
    <text evidence="7">The sequence shown here is derived from an EMBL/GenBank/DDBJ whole genome shotgun (WGS) entry which is preliminary data.</text>
</comment>
<keyword evidence="4" id="KW-0472">Membrane</keyword>
<dbReference type="AlphaFoldDB" id="A0A7C9I214"/>
<dbReference type="PANTHER" id="PTHR24421:SF59">
    <property type="entry name" value="OXYGEN SENSOR HISTIDINE KINASE NREB"/>
    <property type="match status" value="1"/>
</dbReference>
<keyword evidence="4" id="KW-1133">Transmembrane helix</keyword>
<keyword evidence="4" id="KW-0812">Transmembrane</keyword>
<keyword evidence="1" id="KW-0808">Transferase</keyword>
<feature type="transmembrane region" description="Helical" evidence="4">
    <location>
        <begin position="191"/>
        <end position="209"/>
    </location>
</feature>
<evidence type="ECO:0000256" key="1">
    <source>
        <dbReference type="ARBA" id="ARBA00022679"/>
    </source>
</evidence>
<gene>
    <name evidence="7" type="ORF">GO986_20565</name>
</gene>
<evidence type="ECO:0000256" key="2">
    <source>
        <dbReference type="ARBA" id="ARBA00022777"/>
    </source>
</evidence>
<dbReference type="InterPro" id="IPR036890">
    <property type="entry name" value="HATPase_C_sf"/>
</dbReference>
<dbReference type="Proteomes" id="UP000483286">
    <property type="component" value="Unassembled WGS sequence"/>
</dbReference>
<sequence length="431" mass="47042">MDGVSAGFPVRFSRLIPEVQAGPGGCLLSGTKCQDLPFCEDTGMPPILTPFGELRSTLRGVGLATWLAVSAHAILALPAKPERLTSDEYWPFGLSLIGFGLIFWLATHPRSDALPIRVKLGLCALEAIFALSANQIFNGNSLLSGMLLVAAVHVGILLPLRLAFAWIGFQTLGLALILYINWPLIEAASYTTGWLCFQVFAVLSAQVAVREVQARQQLMLVVAELQTTRSRLAEASRDAERLRIARELHDLVGHHLTALTMNLQVAEHGAQDERSRTHVERARTIAVQLLSRVRASVRAMRDDGPVDWKAELEQLQQHWEEVKLHAALPDDLDTVTPAQSHILLRCIQEIVTNARKHGQAQNVWIRLDCQAHQVQLSAHDDGHGALTVTPGCGLLGMRERLESVGGQLKIDLDSAPGFALTATLPLSGLSQ</sequence>
<protein>
    <recommendedName>
        <fullName evidence="9">Sensor histidine kinase</fullName>
    </recommendedName>
</protein>
<evidence type="ECO:0000256" key="4">
    <source>
        <dbReference type="SAM" id="Phobius"/>
    </source>
</evidence>
<organism evidence="7 8">
    <name type="scientific">Deinococcus arboris</name>
    <dbReference type="NCBI Taxonomy" id="2682977"/>
    <lineage>
        <taxon>Bacteria</taxon>
        <taxon>Thermotogati</taxon>
        <taxon>Deinococcota</taxon>
        <taxon>Deinococci</taxon>
        <taxon>Deinococcales</taxon>
        <taxon>Deinococcaceae</taxon>
        <taxon>Deinococcus</taxon>
    </lineage>
</organism>
<feature type="transmembrane region" description="Helical" evidence="4">
    <location>
        <begin position="58"/>
        <end position="77"/>
    </location>
</feature>
<reference evidence="7 8" key="1">
    <citation type="submission" date="2019-12" db="EMBL/GenBank/DDBJ databases">
        <title>Deinococcus sp. HMF7620 Genome sequencing and assembly.</title>
        <authorList>
            <person name="Kang H."/>
            <person name="Kim H."/>
            <person name="Joh K."/>
        </authorList>
    </citation>
    <scope>NUCLEOTIDE SEQUENCE [LARGE SCALE GENOMIC DNA]</scope>
    <source>
        <strain evidence="7 8">HMF7620</strain>
    </source>
</reference>
<evidence type="ECO:0008006" key="9">
    <source>
        <dbReference type="Google" id="ProtNLM"/>
    </source>
</evidence>
<keyword evidence="3" id="KW-0902">Two-component regulatory system</keyword>
<dbReference type="InterPro" id="IPR003594">
    <property type="entry name" value="HATPase_dom"/>
</dbReference>
<keyword evidence="8" id="KW-1185">Reference proteome</keyword>
<evidence type="ECO:0000256" key="3">
    <source>
        <dbReference type="ARBA" id="ARBA00023012"/>
    </source>
</evidence>
<evidence type="ECO:0000313" key="8">
    <source>
        <dbReference type="Proteomes" id="UP000483286"/>
    </source>
</evidence>
<dbReference type="Gene3D" id="1.20.5.1930">
    <property type="match status" value="1"/>
</dbReference>
<dbReference type="SUPFAM" id="SSF55874">
    <property type="entry name" value="ATPase domain of HSP90 chaperone/DNA topoisomerase II/histidine kinase"/>
    <property type="match status" value="1"/>
</dbReference>
<dbReference type="GO" id="GO:0016020">
    <property type="term" value="C:membrane"/>
    <property type="evidence" value="ECO:0007669"/>
    <property type="project" value="InterPro"/>
</dbReference>
<proteinExistence type="predicted"/>
<dbReference type="GO" id="GO:0000155">
    <property type="term" value="F:phosphorelay sensor kinase activity"/>
    <property type="evidence" value="ECO:0007669"/>
    <property type="project" value="InterPro"/>
</dbReference>
<evidence type="ECO:0000313" key="7">
    <source>
        <dbReference type="EMBL" id="MVN89135.1"/>
    </source>
</evidence>
<dbReference type="InterPro" id="IPR050482">
    <property type="entry name" value="Sensor_HK_TwoCompSys"/>
</dbReference>
<dbReference type="Pfam" id="PF02518">
    <property type="entry name" value="HATPase_c"/>
    <property type="match status" value="1"/>
</dbReference>
<feature type="transmembrane region" description="Helical" evidence="4">
    <location>
        <begin position="167"/>
        <end position="185"/>
    </location>
</feature>
<feature type="domain" description="Histidine kinase/HSP90-like ATPase" evidence="5">
    <location>
        <begin position="342"/>
        <end position="426"/>
    </location>
</feature>
<keyword evidence="2" id="KW-0418">Kinase</keyword>
<evidence type="ECO:0000259" key="5">
    <source>
        <dbReference type="Pfam" id="PF02518"/>
    </source>
</evidence>
<dbReference type="Gene3D" id="3.30.565.10">
    <property type="entry name" value="Histidine kinase-like ATPase, C-terminal domain"/>
    <property type="match status" value="1"/>
</dbReference>
<evidence type="ECO:0000259" key="6">
    <source>
        <dbReference type="Pfam" id="PF07730"/>
    </source>
</evidence>
<name>A0A7C9I214_9DEIO</name>
<dbReference type="InterPro" id="IPR011712">
    <property type="entry name" value="Sig_transdc_His_kin_sub3_dim/P"/>
</dbReference>
<dbReference type="CDD" id="cd16917">
    <property type="entry name" value="HATPase_UhpB-NarQ-NarX-like"/>
    <property type="match status" value="1"/>
</dbReference>
<feature type="domain" description="Signal transduction histidine kinase subgroup 3 dimerisation and phosphoacceptor" evidence="6">
    <location>
        <begin position="240"/>
        <end position="303"/>
    </location>
</feature>
<accession>A0A7C9I214</accession>
<dbReference type="EMBL" id="WQLB01000044">
    <property type="protein sequence ID" value="MVN89135.1"/>
    <property type="molecule type" value="Genomic_DNA"/>
</dbReference>
<feature type="transmembrane region" description="Helical" evidence="4">
    <location>
        <begin position="89"/>
        <end position="106"/>
    </location>
</feature>